<dbReference type="InterPro" id="IPR013766">
    <property type="entry name" value="Thioredoxin_domain"/>
</dbReference>
<dbReference type="PROSITE" id="PS51352">
    <property type="entry name" value="THIOREDOXIN_2"/>
    <property type="match status" value="2"/>
</dbReference>
<keyword evidence="8" id="KW-0676">Redox-active center</keyword>
<dbReference type="Gene3D" id="3.40.30.10">
    <property type="entry name" value="Glutaredoxin"/>
    <property type="match status" value="2"/>
</dbReference>
<evidence type="ECO:0000256" key="5">
    <source>
        <dbReference type="ARBA" id="ARBA00022737"/>
    </source>
</evidence>
<dbReference type="GO" id="GO:0005783">
    <property type="term" value="C:endoplasmic reticulum"/>
    <property type="evidence" value="ECO:0007669"/>
    <property type="project" value="InterPro"/>
</dbReference>
<evidence type="ECO:0000256" key="1">
    <source>
        <dbReference type="ARBA" id="ARBA00001182"/>
    </source>
</evidence>
<dbReference type="GO" id="GO:0006457">
    <property type="term" value="P:protein folding"/>
    <property type="evidence" value="ECO:0007669"/>
    <property type="project" value="TreeGrafter"/>
</dbReference>
<dbReference type="FunFam" id="3.40.30.10:FF:000032">
    <property type="entry name" value="Protein disulfide-isomerase A6 homolog"/>
    <property type="match status" value="2"/>
</dbReference>
<feature type="chain" id="PRO_5025625661" description="protein disulfide-isomerase" evidence="10">
    <location>
        <begin position="18"/>
        <end position="348"/>
    </location>
</feature>
<evidence type="ECO:0000256" key="3">
    <source>
        <dbReference type="ARBA" id="ARBA00012723"/>
    </source>
</evidence>
<dbReference type="EMBL" id="GIBP01004357">
    <property type="protein sequence ID" value="NDV33326.1"/>
    <property type="molecule type" value="Transcribed_RNA"/>
</dbReference>
<dbReference type="NCBIfam" id="TIGR01126">
    <property type="entry name" value="pdi_dom"/>
    <property type="match status" value="2"/>
</dbReference>
<sequence length="348" mass="38464">MLKATVLLLAFLQLCFSEPLTLSPENFDSVIDGSKNVFVKFYAPWCGHCKAMIPAYEEVSQAFAKESSVVIADLDADQHKDLAGRFGVSGFPTLKFFKKGSKTPTDYNGGREADSIIEFINKEAGTKVKVSKPTTAVTVLTTDNFNSVVKDSSKNVFVEFYAPWCGHCKRLAPTWEKLAGIFKNEKNVEIASLDADNYKDLAAEYGVSGFPTLIYYPQNNKEGDRYNGGRELADLLLYVNTQAGTQRLENGRYDATVGRYGALDELAKKFMTSSGDRESIITQAEKAATDLGEENASWYAKFMKVILKKGDDWVGLEKTRVDGLLDGGSISGDKVDEFTVRKNILEAF</sequence>
<dbReference type="PROSITE" id="PS51354">
    <property type="entry name" value="GLUTAREDOXIN_2"/>
    <property type="match status" value="1"/>
</dbReference>
<organism evidence="12">
    <name type="scientific">Arcella intermedia</name>
    <dbReference type="NCBI Taxonomy" id="1963864"/>
    <lineage>
        <taxon>Eukaryota</taxon>
        <taxon>Amoebozoa</taxon>
        <taxon>Tubulinea</taxon>
        <taxon>Elardia</taxon>
        <taxon>Arcellinida</taxon>
        <taxon>Sphaerothecina</taxon>
        <taxon>Arcellidae</taxon>
        <taxon>Arcella</taxon>
    </lineage>
</organism>
<accession>A0A6B2L8M8</accession>
<dbReference type="CDD" id="cd02998">
    <property type="entry name" value="PDI_a_ERp38"/>
    <property type="match status" value="2"/>
</dbReference>
<feature type="domain" description="Thioredoxin" evidence="11">
    <location>
        <begin position="7"/>
        <end position="125"/>
    </location>
</feature>
<evidence type="ECO:0000256" key="6">
    <source>
        <dbReference type="ARBA" id="ARBA00023157"/>
    </source>
</evidence>
<dbReference type="CDD" id="cd00238">
    <property type="entry name" value="ERp29c"/>
    <property type="match status" value="1"/>
</dbReference>
<dbReference type="PRINTS" id="PR00421">
    <property type="entry name" value="THIOREDOXIN"/>
</dbReference>
<dbReference type="AlphaFoldDB" id="A0A6B2L8M8"/>
<dbReference type="PANTHER" id="PTHR45672">
    <property type="entry name" value="PROTEIN DISULFIDE-ISOMERASE C17H9.14C-RELATED"/>
    <property type="match status" value="1"/>
</dbReference>
<protein>
    <recommendedName>
        <fullName evidence="3">protein disulfide-isomerase</fullName>
        <ecNumber evidence="3">5.3.4.1</ecNumber>
    </recommendedName>
</protein>
<dbReference type="PANTHER" id="PTHR45672:SF11">
    <property type="entry name" value="PROTEIN DISULFIDE-ISOMERASE C17H9.14C"/>
    <property type="match status" value="1"/>
</dbReference>
<evidence type="ECO:0000259" key="11">
    <source>
        <dbReference type="PROSITE" id="PS51352"/>
    </source>
</evidence>
<evidence type="ECO:0000256" key="9">
    <source>
        <dbReference type="RuleBase" id="RU004208"/>
    </source>
</evidence>
<dbReference type="GO" id="GO:0003756">
    <property type="term" value="F:protein disulfide isomerase activity"/>
    <property type="evidence" value="ECO:0007669"/>
    <property type="project" value="UniProtKB-EC"/>
</dbReference>
<dbReference type="PROSITE" id="PS00194">
    <property type="entry name" value="THIOREDOXIN_1"/>
    <property type="match status" value="2"/>
</dbReference>
<reference evidence="12" key="1">
    <citation type="journal article" date="2020" name="J. Eukaryot. Microbiol.">
        <title>De novo Sequencing, Assembly and Annotation of the Transcriptome for the Free-Living Testate Amoeba Arcella intermedia.</title>
        <authorList>
            <person name="Ribeiro G.M."/>
            <person name="Porfirio-Sousa A.L."/>
            <person name="Maurer-Alcala X.X."/>
            <person name="Katz L.A."/>
            <person name="Lahr D.J.G."/>
        </authorList>
    </citation>
    <scope>NUCLEOTIDE SEQUENCE</scope>
</reference>
<comment type="catalytic activity">
    <reaction evidence="1">
        <text>Catalyzes the rearrangement of -S-S- bonds in proteins.</text>
        <dbReference type="EC" id="5.3.4.1"/>
    </reaction>
</comment>
<keyword evidence="7" id="KW-0413">Isomerase</keyword>
<dbReference type="InterPro" id="IPR011679">
    <property type="entry name" value="ERp29_C"/>
</dbReference>
<dbReference type="InterPro" id="IPR017937">
    <property type="entry name" value="Thioredoxin_CS"/>
</dbReference>
<dbReference type="InterPro" id="IPR036249">
    <property type="entry name" value="Thioredoxin-like_sf"/>
</dbReference>
<evidence type="ECO:0000256" key="8">
    <source>
        <dbReference type="ARBA" id="ARBA00023284"/>
    </source>
</evidence>
<evidence type="ECO:0000256" key="2">
    <source>
        <dbReference type="ARBA" id="ARBA00006347"/>
    </source>
</evidence>
<dbReference type="Gene3D" id="1.20.1150.12">
    <property type="entry name" value="Endoplasmic reticulum resident protein 29, C-terminal domain"/>
    <property type="match status" value="1"/>
</dbReference>
<evidence type="ECO:0000256" key="10">
    <source>
        <dbReference type="SAM" id="SignalP"/>
    </source>
</evidence>
<evidence type="ECO:0000256" key="7">
    <source>
        <dbReference type="ARBA" id="ARBA00023235"/>
    </source>
</evidence>
<keyword evidence="6" id="KW-1015">Disulfide bond</keyword>
<keyword evidence="4 10" id="KW-0732">Signal</keyword>
<evidence type="ECO:0000256" key="4">
    <source>
        <dbReference type="ARBA" id="ARBA00022729"/>
    </source>
</evidence>
<dbReference type="Pfam" id="PF07749">
    <property type="entry name" value="ERp29"/>
    <property type="match status" value="1"/>
</dbReference>
<keyword evidence="5" id="KW-0677">Repeat</keyword>
<dbReference type="InterPro" id="IPR051063">
    <property type="entry name" value="PDI"/>
</dbReference>
<dbReference type="InterPro" id="IPR036356">
    <property type="entry name" value="ERp29_C_sf"/>
</dbReference>
<evidence type="ECO:0000313" key="12">
    <source>
        <dbReference type="EMBL" id="NDV33326.1"/>
    </source>
</evidence>
<dbReference type="EC" id="5.3.4.1" evidence="3"/>
<feature type="signal peptide" evidence="10">
    <location>
        <begin position="1"/>
        <end position="17"/>
    </location>
</feature>
<feature type="domain" description="Thioredoxin" evidence="11">
    <location>
        <begin position="128"/>
        <end position="244"/>
    </location>
</feature>
<dbReference type="SUPFAM" id="SSF52833">
    <property type="entry name" value="Thioredoxin-like"/>
    <property type="match status" value="2"/>
</dbReference>
<dbReference type="Pfam" id="PF00085">
    <property type="entry name" value="Thioredoxin"/>
    <property type="match status" value="2"/>
</dbReference>
<comment type="similarity">
    <text evidence="2 9">Belongs to the protein disulfide isomerase family.</text>
</comment>
<name>A0A6B2L8M8_9EUKA</name>
<dbReference type="SUPFAM" id="SSF47933">
    <property type="entry name" value="ERP29 C domain-like"/>
    <property type="match status" value="1"/>
</dbReference>
<proteinExistence type="inferred from homology"/>
<dbReference type="InterPro" id="IPR005788">
    <property type="entry name" value="PDI_thioredoxin-like_dom"/>
</dbReference>